<evidence type="ECO:0000256" key="16">
    <source>
        <dbReference type="ARBA" id="ARBA00033235"/>
    </source>
</evidence>
<dbReference type="GO" id="GO:0016301">
    <property type="term" value="F:kinase activity"/>
    <property type="evidence" value="ECO:0007669"/>
    <property type="project" value="UniProtKB-KW"/>
</dbReference>
<dbReference type="PANTHER" id="PTHR46244:SF3">
    <property type="entry name" value="PHOSPHOENOLPYRUVATE-PROTEIN PHOSPHOTRANSFERASE"/>
    <property type="match status" value="1"/>
</dbReference>
<comment type="caution">
    <text evidence="20">The sequence shown here is derived from an EMBL/GenBank/DDBJ whole genome shotgun (WGS) entry which is preliminary data.</text>
</comment>
<keyword evidence="15" id="KW-0460">Magnesium</keyword>
<dbReference type="PRINTS" id="PR01736">
    <property type="entry name" value="PHPHTRNFRASE"/>
</dbReference>
<sequence>MTLELQGIGVSRGIAIGKAHILFHNQPDVREYLIPAFAIEEEVERFCDALAEAKKQLKAIRNQIPANAPTDVSAFIDTHLLMLNDSSLSKVPVEMIRSRHCNAEWALQLQRDALINVFNEMDDPYLRTRRDDVDHVVNRIHRILSDQDVADHEIPDGRLKGHIIIAEDLTPADTLLMQHQGIAAFVTEHGGATSHTTILARSLGIPAIVGVGSVRRYIQDNELLIVDGENGMLLAGADEITEAEYRTRRIAFDKHIASLSKYKSQPTKTRNGKTITLLANAELPEDISAISNIGAQGIGLYRTEFLYMNRMTPPEEEEQLAAYRDVVEGMNNQPVTIRTFDLGADKPVDGGRTSGQTATNPALGLRAIRLCLKFPTMFRTQLRAILRASAFGKIKIMFPMISSTQEIIQAKHLLQLCKQELDNEGLEYDRHIEIGAMIEIPASAVCAEMFAKQVDFLSIGTNDLIQYTLAIDRIDDNVNYLYDPLHPAVLKLIAMTLDAGKKHDIPVSMCGEMAGDPRYTRLLLAMGLEHFSMHPNAILVVKQIINETDLTLLPSNTLQIMELADANDAQVLLEKINNTMCIAS</sequence>
<feature type="domain" description="PEP-utilising enzyme C-terminal" evidence="18">
    <location>
        <begin position="259"/>
        <end position="548"/>
    </location>
</feature>
<keyword evidence="9" id="KW-0963">Cytoplasm</keyword>
<feature type="domain" description="PEP-utilising enzyme mobile" evidence="17">
    <location>
        <begin position="160"/>
        <end position="231"/>
    </location>
</feature>
<reference evidence="20" key="1">
    <citation type="journal article" date="2015" name="Nature">
        <title>Complex archaea that bridge the gap between prokaryotes and eukaryotes.</title>
        <authorList>
            <person name="Spang A."/>
            <person name="Saw J.H."/>
            <person name="Jorgensen S.L."/>
            <person name="Zaremba-Niedzwiedzka K."/>
            <person name="Martijn J."/>
            <person name="Lind A.E."/>
            <person name="van Eijk R."/>
            <person name="Schleper C."/>
            <person name="Guy L."/>
            <person name="Ettema T.J."/>
        </authorList>
    </citation>
    <scope>NUCLEOTIDE SEQUENCE</scope>
</reference>
<evidence type="ECO:0000313" key="20">
    <source>
        <dbReference type="EMBL" id="KKN37308.1"/>
    </source>
</evidence>
<dbReference type="EMBL" id="LAZR01001903">
    <property type="protein sequence ID" value="KKN37308.1"/>
    <property type="molecule type" value="Genomic_DNA"/>
</dbReference>
<dbReference type="InterPro" id="IPR040442">
    <property type="entry name" value="Pyrv_kinase-like_dom_sf"/>
</dbReference>
<dbReference type="GO" id="GO:0005737">
    <property type="term" value="C:cytoplasm"/>
    <property type="evidence" value="ECO:0007669"/>
    <property type="project" value="UniProtKB-SubCell"/>
</dbReference>
<dbReference type="InterPro" id="IPR036637">
    <property type="entry name" value="Phosphohistidine_dom_sf"/>
</dbReference>
<evidence type="ECO:0000256" key="6">
    <source>
        <dbReference type="ARBA" id="ARBA00012232"/>
    </source>
</evidence>
<keyword evidence="13" id="KW-0479">Metal-binding</keyword>
<protein>
    <recommendedName>
        <fullName evidence="7">Phosphoenolpyruvate-protein phosphotransferase</fullName>
        <ecNumber evidence="6">2.7.3.9</ecNumber>
    </recommendedName>
    <alternativeName>
        <fullName evidence="16">Phosphotransferase system, enzyme I</fullName>
    </alternativeName>
</protein>
<comment type="subcellular location">
    <subcellularLocation>
        <location evidence="4">Cytoplasm</location>
    </subcellularLocation>
</comment>
<dbReference type="InterPro" id="IPR018274">
    <property type="entry name" value="PEP_util_AS"/>
</dbReference>
<evidence type="ECO:0000256" key="9">
    <source>
        <dbReference type="ARBA" id="ARBA00022490"/>
    </source>
</evidence>
<keyword evidence="10" id="KW-0762">Sugar transport</keyword>
<evidence type="ECO:0000256" key="5">
    <source>
        <dbReference type="ARBA" id="ARBA00007837"/>
    </source>
</evidence>
<dbReference type="GO" id="GO:0046872">
    <property type="term" value="F:metal ion binding"/>
    <property type="evidence" value="ECO:0007669"/>
    <property type="project" value="UniProtKB-KW"/>
</dbReference>
<dbReference type="SUPFAM" id="SSF51621">
    <property type="entry name" value="Phosphoenolpyruvate/pyruvate domain"/>
    <property type="match status" value="1"/>
</dbReference>
<dbReference type="GO" id="GO:0009401">
    <property type="term" value="P:phosphoenolpyruvate-dependent sugar phosphotransferase system"/>
    <property type="evidence" value="ECO:0007669"/>
    <property type="project" value="UniProtKB-KW"/>
</dbReference>
<comment type="catalytic activity">
    <reaction evidence="1">
        <text>L-histidyl-[protein] + phosphoenolpyruvate = N(pros)-phospho-L-histidyl-[protein] + pyruvate</text>
        <dbReference type="Rhea" id="RHEA:23880"/>
        <dbReference type="Rhea" id="RHEA-COMP:9745"/>
        <dbReference type="Rhea" id="RHEA-COMP:9746"/>
        <dbReference type="ChEBI" id="CHEBI:15361"/>
        <dbReference type="ChEBI" id="CHEBI:29979"/>
        <dbReference type="ChEBI" id="CHEBI:58702"/>
        <dbReference type="ChEBI" id="CHEBI:64837"/>
        <dbReference type="EC" id="2.7.3.9"/>
    </reaction>
</comment>
<organism evidence="20">
    <name type="scientific">marine sediment metagenome</name>
    <dbReference type="NCBI Taxonomy" id="412755"/>
    <lineage>
        <taxon>unclassified sequences</taxon>
        <taxon>metagenomes</taxon>
        <taxon>ecological metagenomes</taxon>
    </lineage>
</organism>
<dbReference type="InterPro" id="IPR036618">
    <property type="entry name" value="PtsI_HPr-bd_sf"/>
</dbReference>
<comment type="similarity">
    <text evidence="5">Belongs to the PEP-utilizing enzyme family.</text>
</comment>
<feature type="domain" description="Phosphotransferase system enzyme I N-terminal" evidence="19">
    <location>
        <begin position="6"/>
        <end position="129"/>
    </location>
</feature>
<evidence type="ECO:0000259" key="18">
    <source>
        <dbReference type="Pfam" id="PF02896"/>
    </source>
</evidence>
<evidence type="ECO:0000256" key="12">
    <source>
        <dbReference type="ARBA" id="ARBA00022683"/>
    </source>
</evidence>
<dbReference type="PROSITE" id="PS00370">
    <property type="entry name" value="PEP_ENZYMES_PHOS_SITE"/>
    <property type="match status" value="1"/>
</dbReference>
<evidence type="ECO:0000256" key="7">
    <source>
        <dbReference type="ARBA" id="ARBA00016544"/>
    </source>
</evidence>
<dbReference type="InterPro" id="IPR008279">
    <property type="entry name" value="PEP-util_enz_mobile_dom"/>
</dbReference>
<evidence type="ECO:0000256" key="4">
    <source>
        <dbReference type="ARBA" id="ARBA00004496"/>
    </source>
</evidence>
<gene>
    <name evidence="20" type="ORF">LCGC14_0764770</name>
</gene>
<dbReference type="EC" id="2.7.3.9" evidence="6"/>
<evidence type="ECO:0000256" key="3">
    <source>
        <dbReference type="ARBA" id="ARBA00002728"/>
    </source>
</evidence>
<dbReference type="InterPro" id="IPR015813">
    <property type="entry name" value="Pyrv/PenolPyrv_kinase-like_dom"/>
</dbReference>
<name>A0A0F9T754_9ZZZZ</name>
<evidence type="ECO:0000256" key="14">
    <source>
        <dbReference type="ARBA" id="ARBA00022777"/>
    </source>
</evidence>
<evidence type="ECO:0000256" key="10">
    <source>
        <dbReference type="ARBA" id="ARBA00022597"/>
    </source>
</evidence>
<evidence type="ECO:0000256" key="11">
    <source>
        <dbReference type="ARBA" id="ARBA00022679"/>
    </source>
</evidence>
<evidence type="ECO:0000256" key="8">
    <source>
        <dbReference type="ARBA" id="ARBA00022448"/>
    </source>
</evidence>
<dbReference type="InterPro" id="IPR050499">
    <property type="entry name" value="PEP-utilizing_PTS_enzyme"/>
</dbReference>
<dbReference type="PANTHER" id="PTHR46244">
    <property type="entry name" value="PHOSPHOENOLPYRUVATE-PROTEIN PHOSPHOTRANSFERASE"/>
    <property type="match status" value="1"/>
</dbReference>
<evidence type="ECO:0000256" key="13">
    <source>
        <dbReference type="ARBA" id="ARBA00022723"/>
    </source>
</evidence>
<dbReference type="PIRSF" id="PIRSF000732">
    <property type="entry name" value="PTS_enzyme_I"/>
    <property type="match status" value="1"/>
</dbReference>
<dbReference type="Pfam" id="PF05524">
    <property type="entry name" value="PEP-utilisers_N"/>
    <property type="match status" value="1"/>
</dbReference>
<dbReference type="InterPro" id="IPR000121">
    <property type="entry name" value="PEP_util_C"/>
</dbReference>
<dbReference type="Pfam" id="PF02896">
    <property type="entry name" value="PEP-utilizers_C"/>
    <property type="match status" value="1"/>
</dbReference>
<keyword evidence="11" id="KW-0808">Transferase</keyword>
<evidence type="ECO:0000256" key="2">
    <source>
        <dbReference type="ARBA" id="ARBA00001946"/>
    </source>
</evidence>
<dbReference type="Gene3D" id="3.50.30.10">
    <property type="entry name" value="Phosphohistidine domain"/>
    <property type="match status" value="1"/>
</dbReference>
<evidence type="ECO:0000256" key="1">
    <source>
        <dbReference type="ARBA" id="ARBA00000683"/>
    </source>
</evidence>
<accession>A0A0F9T754</accession>
<dbReference type="InterPro" id="IPR006318">
    <property type="entry name" value="PTS_EI-like"/>
</dbReference>
<dbReference type="SUPFAM" id="SSF47831">
    <property type="entry name" value="Enzyme I of the PEP:sugar phosphotransferase system HPr-binding (sub)domain"/>
    <property type="match status" value="1"/>
</dbReference>
<dbReference type="GO" id="GO:0008965">
    <property type="term" value="F:phosphoenolpyruvate-protein phosphotransferase activity"/>
    <property type="evidence" value="ECO:0007669"/>
    <property type="project" value="UniProtKB-EC"/>
</dbReference>
<dbReference type="InterPro" id="IPR024692">
    <property type="entry name" value="PTS_EI"/>
</dbReference>
<dbReference type="InterPro" id="IPR023151">
    <property type="entry name" value="PEP_util_CS"/>
</dbReference>
<evidence type="ECO:0000259" key="19">
    <source>
        <dbReference type="Pfam" id="PF05524"/>
    </source>
</evidence>
<evidence type="ECO:0000256" key="15">
    <source>
        <dbReference type="ARBA" id="ARBA00022842"/>
    </source>
</evidence>
<dbReference type="SUPFAM" id="SSF52009">
    <property type="entry name" value="Phosphohistidine domain"/>
    <property type="match status" value="1"/>
</dbReference>
<comment type="cofactor">
    <cofactor evidence="2">
        <name>Mg(2+)</name>
        <dbReference type="ChEBI" id="CHEBI:18420"/>
    </cofactor>
</comment>
<dbReference type="Pfam" id="PF00391">
    <property type="entry name" value="PEP-utilizers"/>
    <property type="match status" value="1"/>
</dbReference>
<dbReference type="InterPro" id="IPR008731">
    <property type="entry name" value="PTS_EIN"/>
</dbReference>
<keyword evidence="14" id="KW-0418">Kinase</keyword>
<proteinExistence type="inferred from homology"/>
<comment type="function">
    <text evidence="3">General (non sugar-specific) component of the phosphoenolpyruvate-dependent sugar phosphotransferase system (sugar PTS). This major carbohydrate active-transport system catalyzes the phosphorylation of incoming sugar substrates concomitantly with their translocation across the cell membrane. Enzyme I transfers the phosphoryl group from phosphoenolpyruvate (PEP) to the phosphoryl carrier protein (HPr).</text>
</comment>
<dbReference type="Gene3D" id="3.20.20.60">
    <property type="entry name" value="Phosphoenolpyruvate-binding domains"/>
    <property type="match status" value="1"/>
</dbReference>
<dbReference type="Gene3D" id="1.10.274.10">
    <property type="entry name" value="PtsI, HPr-binding domain"/>
    <property type="match status" value="1"/>
</dbReference>
<evidence type="ECO:0000259" key="17">
    <source>
        <dbReference type="Pfam" id="PF00391"/>
    </source>
</evidence>
<dbReference type="NCBIfam" id="TIGR01417">
    <property type="entry name" value="PTS_I_fam"/>
    <property type="match status" value="1"/>
</dbReference>
<keyword evidence="8" id="KW-0813">Transport</keyword>
<keyword evidence="12" id="KW-0598">Phosphotransferase system</keyword>
<dbReference type="AlphaFoldDB" id="A0A0F9T754"/>
<dbReference type="PROSITE" id="PS00742">
    <property type="entry name" value="PEP_ENZYMES_2"/>
    <property type="match status" value="1"/>
</dbReference>